<dbReference type="AlphaFoldDB" id="A0AA35KY41"/>
<accession>A0AA35KY41</accession>
<sequence>MLPPVSYLETIRQSKRLRLNSKCLCPKTYHRSTVIKRVLIQKPSREVIFTERRSVSGGSEKTVDDPVKATVDA</sequence>
<reference evidence="2" key="1">
    <citation type="submission" date="2022-12" db="EMBL/GenBank/DDBJ databases">
        <authorList>
            <person name="Alioto T."/>
            <person name="Alioto T."/>
            <person name="Gomez Garrido J."/>
        </authorList>
    </citation>
    <scope>NUCLEOTIDE SEQUENCE</scope>
</reference>
<evidence type="ECO:0000256" key="1">
    <source>
        <dbReference type="SAM" id="MobiDB-lite"/>
    </source>
</evidence>
<evidence type="ECO:0000313" key="2">
    <source>
        <dbReference type="EMBL" id="CAI5785654.1"/>
    </source>
</evidence>
<organism evidence="2 3">
    <name type="scientific">Podarcis lilfordi</name>
    <name type="common">Lilford's wall lizard</name>
    <dbReference type="NCBI Taxonomy" id="74358"/>
    <lineage>
        <taxon>Eukaryota</taxon>
        <taxon>Metazoa</taxon>
        <taxon>Chordata</taxon>
        <taxon>Craniata</taxon>
        <taxon>Vertebrata</taxon>
        <taxon>Euteleostomi</taxon>
        <taxon>Lepidosauria</taxon>
        <taxon>Squamata</taxon>
        <taxon>Bifurcata</taxon>
        <taxon>Unidentata</taxon>
        <taxon>Episquamata</taxon>
        <taxon>Laterata</taxon>
        <taxon>Lacertibaenia</taxon>
        <taxon>Lacertidae</taxon>
        <taxon>Podarcis</taxon>
    </lineage>
</organism>
<keyword evidence="3" id="KW-1185">Reference proteome</keyword>
<dbReference type="EMBL" id="OX395135">
    <property type="protein sequence ID" value="CAI5785654.1"/>
    <property type="molecule type" value="Genomic_DNA"/>
</dbReference>
<dbReference type="Proteomes" id="UP001178461">
    <property type="component" value="Chromosome 10"/>
</dbReference>
<evidence type="ECO:0000313" key="3">
    <source>
        <dbReference type="Proteomes" id="UP001178461"/>
    </source>
</evidence>
<protein>
    <submittedName>
        <fullName evidence="2">Uncharacterized protein</fullName>
    </submittedName>
</protein>
<proteinExistence type="predicted"/>
<name>A0AA35KY41_9SAUR</name>
<feature type="region of interest" description="Disordered" evidence="1">
    <location>
        <begin position="53"/>
        <end position="73"/>
    </location>
</feature>
<gene>
    <name evidence="2" type="ORF">PODLI_1B032895</name>
</gene>